<reference evidence="1" key="1">
    <citation type="journal article" date="2019" name="Environ. Microbiol.">
        <title>Fungal ecological strategies reflected in gene transcription - a case study of two litter decomposers.</title>
        <authorList>
            <person name="Barbi F."/>
            <person name="Kohler A."/>
            <person name="Barry K."/>
            <person name="Baskaran P."/>
            <person name="Daum C."/>
            <person name="Fauchery L."/>
            <person name="Ihrmark K."/>
            <person name="Kuo A."/>
            <person name="LaButti K."/>
            <person name="Lipzen A."/>
            <person name="Morin E."/>
            <person name="Grigoriev I.V."/>
            <person name="Henrissat B."/>
            <person name="Lindahl B."/>
            <person name="Martin F."/>
        </authorList>
    </citation>
    <scope>NUCLEOTIDE SEQUENCE</scope>
    <source>
        <strain evidence="1">JB14</strain>
    </source>
</reference>
<proteinExistence type="predicted"/>
<dbReference type="Proteomes" id="UP000799118">
    <property type="component" value="Unassembled WGS sequence"/>
</dbReference>
<dbReference type="AlphaFoldDB" id="A0A6A4HP08"/>
<organism evidence="1 2">
    <name type="scientific">Gymnopus androsaceus JB14</name>
    <dbReference type="NCBI Taxonomy" id="1447944"/>
    <lineage>
        <taxon>Eukaryota</taxon>
        <taxon>Fungi</taxon>
        <taxon>Dikarya</taxon>
        <taxon>Basidiomycota</taxon>
        <taxon>Agaricomycotina</taxon>
        <taxon>Agaricomycetes</taxon>
        <taxon>Agaricomycetidae</taxon>
        <taxon>Agaricales</taxon>
        <taxon>Marasmiineae</taxon>
        <taxon>Omphalotaceae</taxon>
        <taxon>Gymnopus</taxon>
    </lineage>
</organism>
<dbReference type="EMBL" id="ML769470">
    <property type="protein sequence ID" value="KAE9399381.1"/>
    <property type="molecule type" value="Genomic_DNA"/>
</dbReference>
<keyword evidence="2" id="KW-1185">Reference proteome</keyword>
<sequence>MNWPSMQPQLQNHVGASNAVATVSNHSRYPVTKFQNQMAAFDQFMHSKLQQYQNPDNFAEFDQFQQLLNQTGLAAPVPTYPSIRYPTPFSASTTPGLTSAPTSASTTPSLTPTFNNFVPSFGSGTPSAEYSFSNPGYLQGPSDAINYHNGDIYPQQHYSASHQSAAHSILSSYNFDFHYPPPSQYQPVSDYVQEPMGAAEIQQDVQRSSEEDMASLFGNENAVEEFALPNGLQSLALPRPTNVNSIYNGNEREEDFLSANFASLIPAHPPAQVASATVLSLPLMEDYDNELLDAYNSLNSPVSGAAPIAVSSRDTYVPKKGKAKASVQPEEFHSQFQEPTYMSAQDPIVSYPASSSYLGKRFYSDLVGGYGDSSFSFPSSDDGLQMTLPKRQKVLVGSSGYAPSSGDGLQMPISERQKLASPPKATSVIVCRLPPLDSQATGICGFPITHSTPLQVRQHFELHKAAINPPGCRTKSRGARKVV</sequence>
<gene>
    <name evidence="1" type="ORF">BT96DRAFT_1102680</name>
</gene>
<evidence type="ECO:0000313" key="1">
    <source>
        <dbReference type="EMBL" id="KAE9399381.1"/>
    </source>
</evidence>
<accession>A0A6A4HP08</accession>
<name>A0A6A4HP08_9AGAR</name>
<evidence type="ECO:0000313" key="2">
    <source>
        <dbReference type="Proteomes" id="UP000799118"/>
    </source>
</evidence>
<protein>
    <submittedName>
        <fullName evidence="1">Uncharacterized protein</fullName>
    </submittedName>
</protein>